<dbReference type="PRINTS" id="PR00421">
    <property type="entry name" value="THIOREDOXIN"/>
</dbReference>
<keyword evidence="4" id="KW-0676">Redox-active center</keyword>
<dbReference type="PROSITE" id="PS51352">
    <property type="entry name" value="THIOREDOXIN_2"/>
    <property type="match status" value="1"/>
</dbReference>
<dbReference type="PIRSF" id="PIRSF000077">
    <property type="entry name" value="Thioredoxin"/>
    <property type="match status" value="1"/>
</dbReference>
<dbReference type="EMBL" id="MCGO01000008">
    <property type="protein sequence ID" value="ORY49825.1"/>
    <property type="molecule type" value="Genomic_DNA"/>
</dbReference>
<dbReference type="Proteomes" id="UP000193642">
    <property type="component" value="Unassembled WGS sequence"/>
</dbReference>
<dbReference type="OrthoDB" id="10263751at2759"/>
<dbReference type="InterPro" id="IPR013766">
    <property type="entry name" value="Thioredoxin_domain"/>
</dbReference>
<feature type="domain" description="Thioredoxin" evidence="5">
    <location>
        <begin position="1"/>
        <end position="103"/>
    </location>
</feature>
<keyword evidence="1 4" id="KW-1015">Disulfide bond</keyword>
<comment type="caution">
    <text evidence="6">The sequence shown here is derived from an EMBL/GenBank/DDBJ whole genome shotgun (WGS) entry which is preliminary data.</text>
</comment>
<dbReference type="GO" id="GO:0015035">
    <property type="term" value="F:protein-disulfide reductase activity"/>
    <property type="evidence" value="ECO:0007669"/>
    <property type="project" value="InterPro"/>
</dbReference>
<gene>
    <name evidence="6" type="ORF">BCR33DRAFT_695001</name>
</gene>
<dbReference type="SUPFAM" id="SSF52833">
    <property type="entry name" value="Thioredoxin-like"/>
    <property type="match status" value="1"/>
</dbReference>
<accession>A0A1Y2CU09</accession>
<feature type="site" description="Contributes to redox potential value" evidence="3">
    <location>
        <position position="31"/>
    </location>
</feature>
<dbReference type="PANTHER" id="PTHR46115">
    <property type="entry name" value="THIOREDOXIN-LIKE PROTEIN 1"/>
    <property type="match status" value="1"/>
</dbReference>
<dbReference type="Gene3D" id="3.40.30.10">
    <property type="entry name" value="Glutaredoxin"/>
    <property type="match status" value="1"/>
</dbReference>
<feature type="site" description="Contributes to redox potential value" evidence="3">
    <location>
        <position position="32"/>
    </location>
</feature>
<feature type="disulfide bond" description="Redox-active" evidence="4">
    <location>
        <begin position="30"/>
        <end position="33"/>
    </location>
</feature>
<dbReference type="NCBIfam" id="TIGR01068">
    <property type="entry name" value="thioredoxin"/>
    <property type="match status" value="1"/>
</dbReference>
<sequence length="103" mass="11406">MVVEVKSFEEYTKLINGDKVVVVDWFATWCGPCKVISPVFAELSNEFTNVVFVKVDVDEVPEAAEGAGIRAMPTFQFYQAGKKVDEIVGANPAKLKETIAKYN</sequence>
<dbReference type="CDD" id="cd02947">
    <property type="entry name" value="TRX_family"/>
    <property type="match status" value="1"/>
</dbReference>
<feature type="active site" description="Nucleophile" evidence="3">
    <location>
        <position position="30"/>
    </location>
</feature>
<dbReference type="InterPro" id="IPR036249">
    <property type="entry name" value="Thioredoxin-like_sf"/>
</dbReference>
<evidence type="ECO:0000259" key="5">
    <source>
        <dbReference type="PROSITE" id="PS51352"/>
    </source>
</evidence>
<evidence type="ECO:0000256" key="4">
    <source>
        <dbReference type="PIRSR" id="PIRSR000077-4"/>
    </source>
</evidence>
<organism evidence="6 7">
    <name type="scientific">Rhizoclosmatium globosum</name>
    <dbReference type="NCBI Taxonomy" id="329046"/>
    <lineage>
        <taxon>Eukaryota</taxon>
        <taxon>Fungi</taxon>
        <taxon>Fungi incertae sedis</taxon>
        <taxon>Chytridiomycota</taxon>
        <taxon>Chytridiomycota incertae sedis</taxon>
        <taxon>Chytridiomycetes</taxon>
        <taxon>Chytridiales</taxon>
        <taxon>Chytriomycetaceae</taxon>
        <taxon>Rhizoclosmatium</taxon>
    </lineage>
</organism>
<evidence type="ECO:0000256" key="2">
    <source>
        <dbReference type="PIRNR" id="PIRNR000077"/>
    </source>
</evidence>
<dbReference type="AlphaFoldDB" id="A0A1Y2CU09"/>
<proteinExistence type="inferred from homology"/>
<name>A0A1Y2CU09_9FUNG</name>
<dbReference type="Pfam" id="PF00085">
    <property type="entry name" value="Thioredoxin"/>
    <property type="match status" value="1"/>
</dbReference>
<evidence type="ECO:0000313" key="7">
    <source>
        <dbReference type="Proteomes" id="UP000193642"/>
    </source>
</evidence>
<evidence type="ECO:0000256" key="3">
    <source>
        <dbReference type="PIRSR" id="PIRSR000077-1"/>
    </source>
</evidence>
<feature type="site" description="Deprotonates C-terminal active site Cys" evidence="3">
    <location>
        <position position="24"/>
    </location>
</feature>
<dbReference type="FunFam" id="3.40.30.10:FF:000245">
    <property type="entry name" value="Thioredoxin"/>
    <property type="match status" value="1"/>
</dbReference>
<keyword evidence="7" id="KW-1185">Reference proteome</keyword>
<protein>
    <recommendedName>
        <fullName evidence="2">Thioredoxin</fullName>
    </recommendedName>
</protein>
<dbReference type="InterPro" id="IPR005746">
    <property type="entry name" value="Thioredoxin"/>
</dbReference>
<evidence type="ECO:0000313" key="6">
    <source>
        <dbReference type="EMBL" id="ORY49825.1"/>
    </source>
</evidence>
<reference evidence="6 7" key="1">
    <citation type="submission" date="2016-07" db="EMBL/GenBank/DDBJ databases">
        <title>Pervasive Adenine N6-methylation of Active Genes in Fungi.</title>
        <authorList>
            <consortium name="DOE Joint Genome Institute"/>
            <person name="Mondo S.J."/>
            <person name="Dannebaum R.O."/>
            <person name="Kuo R.C."/>
            <person name="Labutti K."/>
            <person name="Haridas S."/>
            <person name="Kuo A."/>
            <person name="Salamov A."/>
            <person name="Ahrendt S.R."/>
            <person name="Lipzen A."/>
            <person name="Sullivan W."/>
            <person name="Andreopoulos W.B."/>
            <person name="Clum A."/>
            <person name="Lindquist E."/>
            <person name="Daum C."/>
            <person name="Ramamoorthy G.K."/>
            <person name="Gryganskyi A."/>
            <person name="Culley D."/>
            <person name="Magnuson J.K."/>
            <person name="James T.Y."/>
            <person name="O'Malley M.A."/>
            <person name="Stajich J.E."/>
            <person name="Spatafora J.W."/>
            <person name="Visel A."/>
            <person name="Grigoriev I.V."/>
        </authorList>
    </citation>
    <scope>NUCLEOTIDE SEQUENCE [LARGE SCALE GENOMIC DNA]</scope>
    <source>
        <strain evidence="6 7">JEL800</strain>
    </source>
</reference>
<dbReference type="STRING" id="329046.A0A1Y2CU09"/>
<evidence type="ECO:0000256" key="1">
    <source>
        <dbReference type="ARBA" id="ARBA00023157"/>
    </source>
</evidence>
<feature type="active site" description="Nucleophile" evidence="3">
    <location>
        <position position="33"/>
    </location>
</feature>
<comment type="similarity">
    <text evidence="2">Belongs to the thioredoxin family.</text>
</comment>